<dbReference type="VEuPathDB" id="FungiDB:CJJ07_004736"/>
<evidence type="ECO:0000313" key="1">
    <source>
        <dbReference type="EMBL" id="PIS50538.1"/>
    </source>
</evidence>
<dbReference type="AlphaFoldDB" id="A0A2H0ZIV2"/>
<dbReference type="VEuPathDB" id="FungiDB:QG37_04560"/>
<dbReference type="VEuPathDB" id="FungiDB:CJJ09_005051"/>
<accession>A0A2H0ZIV2</accession>
<dbReference type="VEuPathDB" id="FungiDB:CJI96_0005388"/>
<proteinExistence type="predicted"/>
<organism evidence="1">
    <name type="scientific">Candidozyma auris</name>
    <name type="common">Yeast</name>
    <name type="synonym">Candida auris</name>
    <dbReference type="NCBI Taxonomy" id="498019"/>
    <lineage>
        <taxon>Eukaryota</taxon>
        <taxon>Fungi</taxon>
        <taxon>Dikarya</taxon>
        <taxon>Ascomycota</taxon>
        <taxon>Saccharomycotina</taxon>
        <taxon>Pichiomycetes</taxon>
        <taxon>Metschnikowiaceae</taxon>
        <taxon>Candidozyma</taxon>
    </lineage>
</organism>
<dbReference type="VEuPathDB" id="FungiDB:CJI97_004429"/>
<dbReference type="VEuPathDB" id="FungiDB:QG37_04561"/>
<dbReference type="EMBL" id="PEKT02000008">
    <property type="protein sequence ID" value="PIS50538.1"/>
    <property type="molecule type" value="Genomic_DNA"/>
</dbReference>
<dbReference type="Proteomes" id="UP000825438">
    <property type="component" value="Chromosome VI"/>
</dbReference>
<reference evidence="2" key="3">
    <citation type="submission" date="2021-06" db="EMBL/GenBank/DDBJ databases">
        <title>Candida auris outbreak in lebanese hospital.</title>
        <authorList>
            <person name="Finianos M."/>
        </authorList>
    </citation>
    <scope>NUCLEOTIDE SEQUENCE</scope>
    <source>
        <strain evidence="2">CA7LBN</strain>
    </source>
</reference>
<reference evidence="1" key="1">
    <citation type="journal article" date="2017" name="Clin. Infect. Dis.">
        <title>Simultaneous emergence of multidrug-resistant Candida auris on 3 continents confirmed by whole-genome sequencing and epidemiological analyses.</title>
        <authorList>
            <person name="Lockhart S.R."/>
            <person name="Etienne K.A."/>
            <person name="Vallabhaneni S."/>
            <person name="Farooqi J."/>
            <person name="Chowdhary A."/>
            <person name="Govender N.P."/>
            <person name="Colombo A.L."/>
            <person name="Calvo B."/>
            <person name="Cuomo C.A."/>
            <person name="Desjardins C.A."/>
            <person name="Berkow E.L."/>
            <person name="Castanheira M."/>
            <person name="Magobo R.E."/>
            <person name="Jabeen K."/>
            <person name="Asghar R.J."/>
            <person name="Meis J.F."/>
            <person name="Jackson B."/>
            <person name="Chiller T."/>
            <person name="Litvintseva A.P."/>
        </authorList>
    </citation>
    <scope>NUCLEOTIDE SEQUENCE [LARGE SCALE GENOMIC DNA]</scope>
    <source>
        <strain evidence="1">B8441</strain>
    </source>
</reference>
<reference evidence="1" key="2">
    <citation type="submission" date="2017-11" db="EMBL/GenBank/DDBJ databases">
        <title>Candida auris genome assembly and annotation.</title>
        <authorList>
            <person name="Munoz J.F."/>
            <person name="Gade L.G."/>
            <person name="Chow N.A."/>
            <person name="Litvintseva A.P."/>
            <person name="Loparev V.N."/>
            <person name="Cuomo C.A."/>
        </authorList>
    </citation>
    <scope>NUCLEOTIDE SEQUENCE</scope>
    <source>
        <strain evidence="1">B8441</strain>
    </source>
</reference>
<name>A0A2H0ZIV2_CANAR</name>
<protein>
    <submittedName>
        <fullName evidence="1">Uncharacterized protein</fullName>
    </submittedName>
</protein>
<gene>
    <name evidence="1" type="ORF">B9J08_004366</name>
    <name evidence="2" type="ORF">CA7LBN_004457</name>
</gene>
<evidence type="ECO:0000313" key="2">
    <source>
        <dbReference type="EMBL" id="QWW25570.1"/>
    </source>
</evidence>
<dbReference type="EMBL" id="CP076754">
    <property type="protein sequence ID" value="QWW25570.1"/>
    <property type="molecule type" value="Genomic_DNA"/>
</dbReference>
<dbReference type="VEuPathDB" id="FungiDB:B9J08_004366"/>
<sequence>MGFWDEDKLLVNNDTVPSPVNSLIALNDLLESRLGIREDVLVVVAWSRKYKIEPERVVSSMRKILLHFRIINSVNLNELHVQIMKEVMMYLEYWLGQLCPVCKEGTSWVGKMC</sequence>